<evidence type="ECO:0000256" key="2">
    <source>
        <dbReference type="ARBA" id="ARBA00007362"/>
    </source>
</evidence>
<dbReference type="RefSeq" id="WP_098468076.1">
    <property type="nucleotide sequence ID" value="NZ_PDJD01000001.1"/>
</dbReference>
<dbReference type="EMBL" id="PDJD01000001">
    <property type="protein sequence ID" value="PFG18852.1"/>
    <property type="molecule type" value="Genomic_DNA"/>
</dbReference>
<gene>
    <name evidence="8" type="ORF">ATL40_0399</name>
</gene>
<comment type="similarity">
    <text evidence="2">Belongs to the EamA transporter family.</text>
</comment>
<dbReference type="InterPro" id="IPR000620">
    <property type="entry name" value="EamA_dom"/>
</dbReference>
<keyword evidence="9" id="KW-1185">Reference proteome</keyword>
<proteinExistence type="inferred from homology"/>
<sequence>MSVAARALDRTPAPAIFLASGLSLYLGSALAVGLFAVASATEVGWARMAVAAVVLLLIVRPWRLRWTLAELIGSAVFGLVLGGMNLLFYVAIDYLPLGVAVAIEFTGPVVVAAWGSGSRRSALALVLAVLGVAAISLTGVDWSGDAIAAIGLLAALAAGASWAVYMVLGRRIAAQRDGVASLSIGMAAAALGYAPLGIGGVSAMTANWTLILAVIGVGILSSVLPYTLDQVALTRLSASTFALLTALLPATATLIGLVVLGQLPSLGELAGLLAISVAVALATRTAAPPSKEGPPSELPPG</sequence>
<evidence type="ECO:0000256" key="3">
    <source>
        <dbReference type="ARBA" id="ARBA00022692"/>
    </source>
</evidence>
<dbReference type="SUPFAM" id="SSF103481">
    <property type="entry name" value="Multidrug resistance efflux transporter EmrE"/>
    <property type="match status" value="2"/>
</dbReference>
<evidence type="ECO:0000313" key="8">
    <source>
        <dbReference type="EMBL" id="PFG18852.1"/>
    </source>
</evidence>
<feature type="transmembrane region" description="Helical" evidence="6">
    <location>
        <begin position="97"/>
        <end position="115"/>
    </location>
</feature>
<evidence type="ECO:0000256" key="6">
    <source>
        <dbReference type="SAM" id="Phobius"/>
    </source>
</evidence>
<accession>A0A2A9CYU8</accession>
<organism evidence="8 9">
    <name type="scientific">Serinibacter salmoneus</name>
    <dbReference type="NCBI Taxonomy" id="556530"/>
    <lineage>
        <taxon>Bacteria</taxon>
        <taxon>Bacillati</taxon>
        <taxon>Actinomycetota</taxon>
        <taxon>Actinomycetes</taxon>
        <taxon>Micrococcales</taxon>
        <taxon>Beutenbergiaceae</taxon>
        <taxon>Serinibacter</taxon>
    </lineage>
</organism>
<comment type="caution">
    <text evidence="8">The sequence shown here is derived from an EMBL/GenBank/DDBJ whole genome shotgun (WGS) entry which is preliminary data.</text>
</comment>
<dbReference type="PANTHER" id="PTHR32322:SF2">
    <property type="entry name" value="EAMA DOMAIN-CONTAINING PROTEIN"/>
    <property type="match status" value="1"/>
</dbReference>
<evidence type="ECO:0000313" key="9">
    <source>
        <dbReference type="Proteomes" id="UP000224915"/>
    </source>
</evidence>
<feature type="transmembrane region" description="Helical" evidence="6">
    <location>
        <begin position="122"/>
        <end position="140"/>
    </location>
</feature>
<evidence type="ECO:0000256" key="4">
    <source>
        <dbReference type="ARBA" id="ARBA00022989"/>
    </source>
</evidence>
<dbReference type="AlphaFoldDB" id="A0A2A9CYU8"/>
<feature type="domain" description="EamA" evidence="7">
    <location>
        <begin position="150"/>
        <end position="283"/>
    </location>
</feature>
<reference evidence="8 9" key="1">
    <citation type="submission" date="2017-10" db="EMBL/GenBank/DDBJ databases">
        <title>Sequencing the genomes of 1000 actinobacteria strains.</title>
        <authorList>
            <person name="Klenk H.-P."/>
        </authorList>
    </citation>
    <scope>NUCLEOTIDE SEQUENCE [LARGE SCALE GENOMIC DNA]</scope>
    <source>
        <strain evidence="8 9">DSM 21801</strain>
    </source>
</reference>
<comment type="subcellular location">
    <subcellularLocation>
        <location evidence="1">Membrane</location>
        <topology evidence="1">Multi-pass membrane protein</topology>
    </subcellularLocation>
</comment>
<protein>
    <submittedName>
        <fullName evidence="8">Inner membrane transporter RhtA</fullName>
    </submittedName>
</protein>
<dbReference type="OrthoDB" id="9815120at2"/>
<keyword evidence="4 6" id="KW-1133">Transmembrane helix</keyword>
<feature type="transmembrane region" description="Helical" evidence="6">
    <location>
        <begin position="146"/>
        <end position="167"/>
    </location>
</feature>
<name>A0A2A9CYU8_9MICO</name>
<feature type="transmembrane region" description="Helical" evidence="6">
    <location>
        <begin position="179"/>
        <end position="196"/>
    </location>
</feature>
<feature type="transmembrane region" description="Helical" evidence="6">
    <location>
        <begin position="71"/>
        <end position="91"/>
    </location>
</feature>
<dbReference type="PANTHER" id="PTHR32322">
    <property type="entry name" value="INNER MEMBRANE TRANSPORTER"/>
    <property type="match status" value="1"/>
</dbReference>
<dbReference type="InterPro" id="IPR050638">
    <property type="entry name" value="AA-Vitamin_Transporters"/>
</dbReference>
<dbReference type="Proteomes" id="UP000224915">
    <property type="component" value="Unassembled WGS sequence"/>
</dbReference>
<evidence type="ECO:0000259" key="7">
    <source>
        <dbReference type="Pfam" id="PF00892"/>
    </source>
</evidence>
<dbReference type="GO" id="GO:0016020">
    <property type="term" value="C:membrane"/>
    <property type="evidence" value="ECO:0007669"/>
    <property type="project" value="UniProtKB-SubCell"/>
</dbReference>
<evidence type="ECO:0000256" key="1">
    <source>
        <dbReference type="ARBA" id="ARBA00004141"/>
    </source>
</evidence>
<feature type="transmembrane region" description="Helical" evidence="6">
    <location>
        <begin position="12"/>
        <end position="37"/>
    </location>
</feature>
<dbReference type="Pfam" id="PF00892">
    <property type="entry name" value="EamA"/>
    <property type="match status" value="1"/>
</dbReference>
<feature type="transmembrane region" description="Helical" evidence="6">
    <location>
        <begin position="208"/>
        <end position="228"/>
    </location>
</feature>
<keyword evidence="5 6" id="KW-0472">Membrane</keyword>
<dbReference type="InterPro" id="IPR037185">
    <property type="entry name" value="EmrE-like"/>
</dbReference>
<evidence type="ECO:0000256" key="5">
    <source>
        <dbReference type="ARBA" id="ARBA00023136"/>
    </source>
</evidence>
<feature type="transmembrane region" description="Helical" evidence="6">
    <location>
        <begin position="240"/>
        <end position="263"/>
    </location>
</feature>
<keyword evidence="3 6" id="KW-0812">Transmembrane</keyword>
<feature type="transmembrane region" description="Helical" evidence="6">
    <location>
        <begin position="43"/>
        <end position="59"/>
    </location>
</feature>